<keyword evidence="4" id="KW-1185">Reference proteome</keyword>
<dbReference type="EMBL" id="BMNA01000014">
    <property type="protein sequence ID" value="GGM15238.1"/>
    <property type="molecule type" value="Genomic_DNA"/>
</dbReference>
<evidence type="ECO:0000313" key="3">
    <source>
        <dbReference type="EMBL" id="GGM15238.1"/>
    </source>
</evidence>
<dbReference type="Proteomes" id="UP000655208">
    <property type="component" value="Unassembled WGS sequence"/>
</dbReference>
<reference evidence="3" key="1">
    <citation type="journal article" date="2014" name="Int. J. Syst. Evol. Microbiol.">
        <title>Complete genome sequence of Corynebacterium casei LMG S-19264T (=DSM 44701T), isolated from a smear-ripened cheese.</title>
        <authorList>
            <consortium name="US DOE Joint Genome Institute (JGI-PGF)"/>
            <person name="Walter F."/>
            <person name="Albersmeier A."/>
            <person name="Kalinowski J."/>
            <person name="Ruckert C."/>
        </authorList>
    </citation>
    <scope>NUCLEOTIDE SEQUENCE</scope>
    <source>
        <strain evidence="3">CGMCC 4.7308</strain>
    </source>
</reference>
<dbReference type="AlphaFoldDB" id="A0A917WMI6"/>
<feature type="region of interest" description="Disordered" evidence="1">
    <location>
        <begin position="53"/>
        <end position="105"/>
    </location>
</feature>
<sequence length="105" mass="10805">MEAWLPALGVGVVVAALAAFVLLARRARRQGTDHSFLGPFEDMWNPAAHRAETVVRAEAERPAPSPAPGDPPVALGGAAVGRDPGASDQGVPGPHRTGRPETGGR</sequence>
<reference evidence="3" key="2">
    <citation type="submission" date="2020-09" db="EMBL/GenBank/DDBJ databases">
        <authorList>
            <person name="Sun Q."/>
            <person name="Zhou Y."/>
        </authorList>
    </citation>
    <scope>NUCLEOTIDE SEQUENCE</scope>
    <source>
        <strain evidence="3">CGMCC 4.7308</strain>
    </source>
</reference>
<comment type="caution">
    <text evidence="3">The sequence shown here is derived from an EMBL/GenBank/DDBJ whole genome shotgun (WGS) entry which is preliminary data.</text>
</comment>
<keyword evidence="2" id="KW-0472">Membrane</keyword>
<organism evidence="3 4">
    <name type="scientific">Nakamurella endophytica</name>
    <dbReference type="NCBI Taxonomy" id="1748367"/>
    <lineage>
        <taxon>Bacteria</taxon>
        <taxon>Bacillati</taxon>
        <taxon>Actinomycetota</taxon>
        <taxon>Actinomycetes</taxon>
        <taxon>Nakamurellales</taxon>
        <taxon>Nakamurellaceae</taxon>
        <taxon>Nakamurella</taxon>
    </lineage>
</organism>
<proteinExistence type="predicted"/>
<evidence type="ECO:0000256" key="1">
    <source>
        <dbReference type="SAM" id="MobiDB-lite"/>
    </source>
</evidence>
<dbReference type="RefSeq" id="WP_188944544.1">
    <property type="nucleotide sequence ID" value="NZ_BMNA01000014.1"/>
</dbReference>
<keyword evidence="2" id="KW-0812">Transmembrane</keyword>
<keyword evidence="2" id="KW-1133">Transmembrane helix</keyword>
<gene>
    <name evidence="3" type="ORF">GCM10011594_39050</name>
</gene>
<evidence type="ECO:0000256" key="2">
    <source>
        <dbReference type="SAM" id="Phobius"/>
    </source>
</evidence>
<name>A0A917WMI6_9ACTN</name>
<feature type="transmembrane region" description="Helical" evidence="2">
    <location>
        <begin position="6"/>
        <end position="24"/>
    </location>
</feature>
<accession>A0A917WMI6</accession>
<evidence type="ECO:0000313" key="4">
    <source>
        <dbReference type="Proteomes" id="UP000655208"/>
    </source>
</evidence>
<protein>
    <submittedName>
        <fullName evidence="3">Uncharacterized protein</fullName>
    </submittedName>
</protein>